<protein>
    <submittedName>
        <fullName evidence="1">Uncharacterized protein</fullName>
    </submittedName>
</protein>
<evidence type="ECO:0000313" key="1">
    <source>
        <dbReference type="EMBL" id="KAI8541621.1"/>
    </source>
</evidence>
<comment type="caution">
    <text evidence="1">The sequence shown here is derived from an EMBL/GenBank/DDBJ whole genome shotgun (WGS) entry which is preliminary data.</text>
</comment>
<keyword evidence="2" id="KW-1185">Reference proteome</keyword>
<dbReference type="Proteomes" id="UP001062846">
    <property type="component" value="Chromosome 8"/>
</dbReference>
<accession>A0ACC0MLK2</accession>
<sequence length="81" mass="8850">MSPISKALVSWSSWTCCKKHPDGDHGCYSAPSTGMEGDGDDDDDDDDDGDYAPAASIEDDDDDDHDNGYDSTLAHKWMVDY</sequence>
<organism evidence="1 2">
    <name type="scientific">Rhododendron molle</name>
    <name type="common">Chinese azalea</name>
    <name type="synonym">Azalea mollis</name>
    <dbReference type="NCBI Taxonomy" id="49168"/>
    <lineage>
        <taxon>Eukaryota</taxon>
        <taxon>Viridiplantae</taxon>
        <taxon>Streptophyta</taxon>
        <taxon>Embryophyta</taxon>
        <taxon>Tracheophyta</taxon>
        <taxon>Spermatophyta</taxon>
        <taxon>Magnoliopsida</taxon>
        <taxon>eudicotyledons</taxon>
        <taxon>Gunneridae</taxon>
        <taxon>Pentapetalae</taxon>
        <taxon>asterids</taxon>
        <taxon>Ericales</taxon>
        <taxon>Ericaceae</taxon>
        <taxon>Ericoideae</taxon>
        <taxon>Rhodoreae</taxon>
        <taxon>Rhododendron</taxon>
    </lineage>
</organism>
<reference evidence="1" key="1">
    <citation type="submission" date="2022-02" db="EMBL/GenBank/DDBJ databases">
        <title>Plant Genome Project.</title>
        <authorList>
            <person name="Zhang R.-G."/>
        </authorList>
    </citation>
    <scope>NUCLEOTIDE SEQUENCE</scope>
    <source>
        <strain evidence="1">AT1</strain>
    </source>
</reference>
<dbReference type="EMBL" id="CM046395">
    <property type="protein sequence ID" value="KAI8541621.1"/>
    <property type="molecule type" value="Genomic_DNA"/>
</dbReference>
<gene>
    <name evidence="1" type="ORF">RHMOL_Rhmol08G0076300</name>
</gene>
<name>A0ACC0MLK2_RHOML</name>
<evidence type="ECO:0000313" key="2">
    <source>
        <dbReference type="Proteomes" id="UP001062846"/>
    </source>
</evidence>
<proteinExistence type="predicted"/>